<evidence type="ECO:0000313" key="2">
    <source>
        <dbReference type="EMBL" id="CDG84741.1"/>
    </source>
</evidence>
<dbReference type="Proteomes" id="UP000027604">
    <property type="component" value="Chromosome I"/>
</dbReference>
<accession>W0VA22</accession>
<evidence type="ECO:0000259" key="1">
    <source>
        <dbReference type="Pfam" id="PF05957"/>
    </source>
</evidence>
<dbReference type="KEGG" id="jag:GJA_4131"/>
<dbReference type="Pfam" id="PF05957">
    <property type="entry name" value="DUF883"/>
    <property type="match status" value="1"/>
</dbReference>
<dbReference type="AlphaFoldDB" id="W0VA22"/>
<sequence>MDNSAQNIETQHRLIGDLRMVIENAEALLRNTDKYSSAIHQNARARLEQALLSATEELARFEDAQLDRMIATTAAASERCDDRSGEARVLRAFER</sequence>
<proteinExistence type="predicted"/>
<reference evidence="2 3" key="1">
    <citation type="journal article" date="2015" name="Genome Announc.">
        <title>Genome Sequence of Mushroom Soft-Rot Pathogen Janthinobacterium agaricidamnosum.</title>
        <authorList>
            <person name="Graupner K."/>
            <person name="Lackner G."/>
            <person name="Hertweck C."/>
        </authorList>
    </citation>
    <scope>NUCLEOTIDE SEQUENCE [LARGE SCALE GENOMIC DNA]</scope>
    <source>
        <strain evidence="3">NBRC 102515 / DSM 9628</strain>
    </source>
</reference>
<protein>
    <recommendedName>
        <fullName evidence="1">DUF883 domain-containing protein</fullName>
    </recommendedName>
</protein>
<organism evidence="2 3">
    <name type="scientific">Janthinobacterium agaricidamnosum NBRC 102515 = DSM 9628</name>
    <dbReference type="NCBI Taxonomy" id="1349767"/>
    <lineage>
        <taxon>Bacteria</taxon>
        <taxon>Pseudomonadati</taxon>
        <taxon>Pseudomonadota</taxon>
        <taxon>Betaproteobacteria</taxon>
        <taxon>Burkholderiales</taxon>
        <taxon>Oxalobacteraceae</taxon>
        <taxon>Janthinobacterium</taxon>
    </lineage>
</organism>
<feature type="domain" description="DUF883" evidence="1">
    <location>
        <begin position="13"/>
        <end position="64"/>
    </location>
</feature>
<keyword evidence="3" id="KW-1185">Reference proteome</keyword>
<dbReference type="PATRIC" id="fig|1349767.4.peg.707"/>
<dbReference type="RefSeq" id="WP_038495417.1">
    <property type="nucleotide sequence ID" value="NZ_BCTH01000016.1"/>
</dbReference>
<dbReference type="InterPro" id="IPR043604">
    <property type="entry name" value="DUF883_N"/>
</dbReference>
<dbReference type="EMBL" id="HG322949">
    <property type="protein sequence ID" value="CDG84741.1"/>
    <property type="molecule type" value="Genomic_DNA"/>
</dbReference>
<dbReference type="HOGENOM" id="CLU_2382754_0_0_4"/>
<gene>
    <name evidence="2" type="ORF">GJA_4131</name>
</gene>
<name>W0VA22_9BURK</name>
<evidence type="ECO:0000313" key="3">
    <source>
        <dbReference type="Proteomes" id="UP000027604"/>
    </source>
</evidence>
<dbReference type="OrthoDB" id="8704380at2"/>